<dbReference type="Gene3D" id="3.30.565.10">
    <property type="entry name" value="Histidine kinase-like ATPase, C-terminal domain"/>
    <property type="match status" value="1"/>
</dbReference>
<comment type="catalytic activity">
    <reaction evidence="1">
        <text>ATP-dependent breakage, passage and rejoining of double-stranded DNA.</text>
        <dbReference type="EC" id="5.6.2.2"/>
    </reaction>
</comment>
<dbReference type="SMART" id="SM00433">
    <property type="entry name" value="TOP2c"/>
    <property type="match status" value="1"/>
</dbReference>
<dbReference type="InterPro" id="IPR014721">
    <property type="entry name" value="Ribsml_uS5_D2-typ_fold_subgr"/>
</dbReference>
<evidence type="ECO:0000256" key="9">
    <source>
        <dbReference type="ARBA" id="ARBA00023029"/>
    </source>
</evidence>
<evidence type="ECO:0000256" key="8">
    <source>
        <dbReference type="ARBA" id="ARBA00022842"/>
    </source>
</evidence>
<evidence type="ECO:0000256" key="4">
    <source>
        <dbReference type="ARBA" id="ARBA00012895"/>
    </source>
</evidence>
<dbReference type="NCBIfam" id="NF004189">
    <property type="entry name" value="PRK05644.1"/>
    <property type="match status" value="1"/>
</dbReference>
<dbReference type="InterPro" id="IPR013506">
    <property type="entry name" value="Topo_IIA_bsu_dom2"/>
</dbReference>
<dbReference type="GO" id="GO:0005524">
    <property type="term" value="F:ATP binding"/>
    <property type="evidence" value="ECO:0007669"/>
    <property type="project" value="UniProtKB-KW"/>
</dbReference>
<dbReference type="InterPro" id="IPR034160">
    <property type="entry name" value="TOPRIM_GyrB"/>
</dbReference>
<evidence type="ECO:0000256" key="11">
    <source>
        <dbReference type="ARBA" id="ARBA00023235"/>
    </source>
</evidence>
<keyword evidence="7" id="KW-0067">ATP-binding</keyword>
<comment type="similarity">
    <text evidence="3">Belongs to the type II topoisomerase GyrB family.</text>
</comment>
<dbReference type="AlphaFoldDB" id="A0A388SAN2"/>
<dbReference type="InterPro" id="IPR041423">
    <property type="entry name" value="GyrB_insert"/>
</dbReference>
<evidence type="ECO:0000313" key="13">
    <source>
        <dbReference type="EMBL" id="GBO93266.1"/>
    </source>
</evidence>
<evidence type="ECO:0000256" key="1">
    <source>
        <dbReference type="ARBA" id="ARBA00000185"/>
    </source>
</evidence>
<dbReference type="GO" id="GO:0003677">
    <property type="term" value="F:DNA binding"/>
    <property type="evidence" value="ECO:0007669"/>
    <property type="project" value="UniProtKB-KW"/>
</dbReference>
<dbReference type="PANTHER" id="PTHR45866:SF1">
    <property type="entry name" value="DNA GYRASE SUBUNIT B, MITOCHONDRIAL"/>
    <property type="match status" value="1"/>
</dbReference>
<proteinExistence type="inferred from homology"/>
<evidence type="ECO:0000256" key="2">
    <source>
        <dbReference type="ARBA" id="ARBA00001946"/>
    </source>
</evidence>
<dbReference type="OrthoDB" id="9802808at2"/>
<name>A0A388SAN2_9BURK</name>
<dbReference type="CDD" id="cd03366">
    <property type="entry name" value="TOPRIM_TopoIIA_GyrB"/>
    <property type="match status" value="1"/>
</dbReference>
<keyword evidence="14" id="KW-1185">Reference proteome</keyword>
<keyword evidence="8" id="KW-0460">Magnesium</keyword>
<sequence length="845" mass="94020">MTEELKQTPTEDSGYNASSIQILEGLEAVRKRPGMYIGDTDDGSGLHQLVYEVVDNSIDEVLAGFAKDVVITIHNDESISVLDDGRGIPNEVKFDDKHKPKRSAAEIALTELHAGGKFNENSYKISGGLHGVGVSCVNALSTWLRLTVYRDGRAYRLNFEKGKVVNRKIETVKLPSGEEVTISPMEDIGPSPDHKSGTLVEFLPDSEIFKNVLHFNYDTLLNRLRELSFLNSGAHIILIDERTGREADLKSENGVRGFVKYLNEQADRTPVNPEPFHAIKTVYSQDVPVSVEVAMQWHNGYNEVLDAYTNNIHQRDGGTHVTGLRNAMTRVLKNYISAAGMDKKAKVELDPLDMREGLTCVLSVKVPQPKFSSQTKDKLVSSEVRPAVEEVINSELTAYLEENPDIAQKLCEKIVAAAKAREAARKARNVVRKSALNGGGLPGKLADCAKGTPSSECELFLVEGDSAGGSAKVGRNSKFQAILPLRGKILNVEKASADKLLDSEQIKNLVMALGTGIDRDFNIENLRYGRVIIMTDADVDGAHICTLLLTFFFRQMPQLIEQGHVYIAQPPLYKVQRKSRKSDERYLKDDKELAHFLRDIATEDAVLFTDGVVSAPENGIRGTRLDNLLLAYQAANDAISVNSRFIDSEVLRAISNGTEVHLDTEAEARESAQKLSDALHDPNVTIEATQDAEDASWHLKIARKVYGTPHYTQLDRKFLQTKEYAELVENGKSQKSLFNPNTKIVKTINGKVREKAVQSIGEMYDWLTSLAYEGITLQRFKGLGEMNADELGHTTMDRKVRRMLKVSIQDAARADEVFDRLMGDDVPRRRQYIEENAHRVSNLDI</sequence>
<dbReference type="Pfam" id="PF02518">
    <property type="entry name" value="HATPase_c"/>
    <property type="match status" value="1"/>
</dbReference>
<accession>A0A388SAN2</accession>
<dbReference type="SUPFAM" id="SSF56719">
    <property type="entry name" value="Type II DNA topoisomerase"/>
    <property type="match status" value="1"/>
</dbReference>
<keyword evidence="6" id="KW-0547">Nucleotide-binding</keyword>
<dbReference type="Gene3D" id="3.30.230.10">
    <property type="match status" value="1"/>
</dbReference>
<dbReference type="GO" id="GO:0046872">
    <property type="term" value="F:metal ion binding"/>
    <property type="evidence" value="ECO:0007669"/>
    <property type="project" value="UniProtKB-KW"/>
</dbReference>
<dbReference type="GO" id="GO:0006265">
    <property type="term" value="P:DNA topological change"/>
    <property type="evidence" value="ECO:0007669"/>
    <property type="project" value="InterPro"/>
</dbReference>
<dbReference type="InterPro" id="IPR020568">
    <property type="entry name" value="Ribosomal_Su5_D2-typ_SF"/>
</dbReference>
<dbReference type="Gene3D" id="3.40.50.670">
    <property type="match status" value="2"/>
</dbReference>
<comment type="cofactor">
    <cofactor evidence="2">
        <name>Mg(2+)</name>
        <dbReference type="ChEBI" id="CHEBI:18420"/>
    </cofactor>
</comment>
<dbReference type="EC" id="5.6.2.2" evidence="4"/>
<evidence type="ECO:0000259" key="12">
    <source>
        <dbReference type="PROSITE" id="PS50880"/>
    </source>
</evidence>
<dbReference type="GO" id="GO:0003918">
    <property type="term" value="F:DNA topoisomerase type II (double strand cut, ATP-hydrolyzing) activity"/>
    <property type="evidence" value="ECO:0007669"/>
    <property type="project" value="UniProtKB-EC"/>
</dbReference>
<dbReference type="PRINTS" id="PR00418">
    <property type="entry name" value="TPI2FAMILY"/>
</dbReference>
<dbReference type="FunFam" id="3.30.230.10:FF:000005">
    <property type="entry name" value="DNA gyrase subunit B"/>
    <property type="match status" value="1"/>
</dbReference>
<evidence type="ECO:0000256" key="7">
    <source>
        <dbReference type="ARBA" id="ARBA00022840"/>
    </source>
</evidence>
<dbReference type="SMART" id="SM00387">
    <property type="entry name" value="HATPase_c"/>
    <property type="match status" value="1"/>
</dbReference>
<dbReference type="CDD" id="cd16928">
    <property type="entry name" value="HATPase_GyrB-like"/>
    <property type="match status" value="1"/>
</dbReference>
<protein>
    <recommendedName>
        <fullName evidence="4">DNA topoisomerase (ATP-hydrolyzing)</fullName>
        <ecNumber evidence="4">5.6.2.2</ecNumber>
    </recommendedName>
</protein>
<dbReference type="Proteomes" id="UP000266091">
    <property type="component" value="Unassembled WGS sequence"/>
</dbReference>
<dbReference type="Pfam" id="PF18053">
    <property type="entry name" value="GyrB_insert"/>
    <property type="match status" value="1"/>
</dbReference>
<evidence type="ECO:0000256" key="10">
    <source>
        <dbReference type="ARBA" id="ARBA00023125"/>
    </source>
</evidence>
<evidence type="ECO:0000256" key="6">
    <source>
        <dbReference type="ARBA" id="ARBA00022741"/>
    </source>
</evidence>
<dbReference type="PRINTS" id="PR01159">
    <property type="entry name" value="DNAGYRASEB"/>
</dbReference>
<evidence type="ECO:0000256" key="3">
    <source>
        <dbReference type="ARBA" id="ARBA00010708"/>
    </source>
</evidence>
<dbReference type="CDD" id="cd00822">
    <property type="entry name" value="TopoII_Trans_DNA_gyrase"/>
    <property type="match status" value="1"/>
</dbReference>
<reference evidence="13 14" key="1">
    <citation type="journal article" date="2018" name="Int. J. Syst. Evol. Microbiol.">
        <title>Mesosutterella multiformis gen. nov., sp. nov., a member of the family Sutterellaceae and Sutterella megalosphaeroides sp. nov., isolated from human faeces.</title>
        <authorList>
            <person name="Sakamoto M."/>
            <person name="Ikeyama N."/>
            <person name="Kunihiro T."/>
            <person name="Iino T."/>
            <person name="Yuki M."/>
            <person name="Ohkuma M."/>
        </authorList>
    </citation>
    <scope>NUCLEOTIDE SEQUENCE [LARGE SCALE GENOMIC DNA]</scope>
    <source>
        <strain evidence="13 14">4NBBH2</strain>
    </source>
</reference>
<dbReference type="InterPro" id="IPR006171">
    <property type="entry name" value="TOPRIM_dom"/>
</dbReference>
<keyword evidence="11" id="KW-0413">Isomerase</keyword>
<evidence type="ECO:0000313" key="14">
    <source>
        <dbReference type="Proteomes" id="UP000266091"/>
    </source>
</evidence>
<dbReference type="PROSITE" id="PS50880">
    <property type="entry name" value="TOPRIM"/>
    <property type="match status" value="1"/>
</dbReference>
<dbReference type="FunFam" id="3.40.50.670:FF:000001">
    <property type="entry name" value="DNA topoisomerase 2"/>
    <property type="match status" value="1"/>
</dbReference>
<dbReference type="SUPFAM" id="SSF54211">
    <property type="entry name" value="Ribosomal protein S5 domain 2-like"/>
    <property type="match status" value="1"/>
</dbReference>
<dbReference type="InterPro" id="IPR013759">
    <property type="entry name" value="Topo_IIA_B_C"/>
</dbReference>
<dbReference type="EMBL" id="BGZJ01000001">
    <property type="protein sequence ID" value="GBO93266.1"/>
    <property type="molecule type" value="Genomic_DNA"/>
</dbReference>
<dbReference type="SUPFAM" id="SSF55874">
    <property type="entry name" value="ATPase domain of HSP90 chaperone/DNA topoisomerase II/histidine kinase"/>
    <property type="match status" value="1"/>
</dbReference>
<dbReference type="InterPro" id="IPR001241">
    <property type="entry name" value="Topo_IIA"/>
</dbReference>
<dbReference type="PROSITE" id="PS00177">
    <property type="entry name" value="TOPOISOMERASE_II"/>
    <property type="match status" value="1"/>
</dbReference>
<dbReference type="InterPro" id="IPR018522">
    <property type="entry name" value="TopoIIA_CS"/>
</dbReference>
<dbReference type="InterPro" id="IPR036890">
    <property type="entry name" value="HATPase_C_sf"/>
</dbReference>
<dbReference type="PANTHER" id="PTHR45866">
    <property type="entry name" value="DNA GYRASE/TOPOISOMERASE SUBUNIT B"/>
    <property type="match status" value="1"/>
</dbReference>
<dbReference type="RefSeq" id="WP_116269676.1">
    <property type="nucleotide sequence ID" value="NZ_BGZJ01000001.1"/>
</dbReference>
<evidence type="ECO:0000256" key="5">
    <source>
        <dbReference type="ARBA" id="ARBA00022723"/>
    </source>
</evidence>
<dbReference type="Pfam" id="PF00204">
    <property type="entry name" value="DNA_gyraseB"/>
    <property type="match status" value="1"/>
</dbReference>
<dbReference type="Pfam" id="PF00986">
    <property type="entry name" value="DNA_gyraseB_C"/>
    <property type="match status" value="1"/>
</dbReference>
<dbReference type="Pfam" id="PF01751">
    <property type="entry name" value="Toprim"/>
    <property type="match status" value="1"/>
</dbReference>
<accession>A0A401LK77</accession>
<dbReference type="InterPro" id="IPR013760">
    <property type="entry name" value="Topo_IIA-like_dom_sf"/>
</dbReference>
<dbReference type="InterPro" id="IPR002288">
    <property type="entry name" value="DNA_gyrase_B_C"/>
</dbReference>
<organism evidence="13 14">
    <name type="scientific">Mesosutterella multiformis</name>
    <dbReference type="NCBI Taxonomy" id="2259133"/>
    <lineage>
        <taxon>Bacteria</taxon>
        <taxon>Pseudomonadati</taxon>
        <taxon>Pseudomonadota</taxon>
        <taxon>Betaproteobacteria</taxon>
        <taxon>Burkholderiales</taxon>
        <taxon>Sutterellaceae</taxon>
        <taxon>Mesosutterella</taxon>
    </lineage>
</organism>
<dbReference type="InterPro" id="IPR000565">
    <property type="entry name" value="Topo_IIA_B"/>
</dbReference>
<keyword evidence="5" id="KW-0479">Metal-binding</keyword>
<feature type="domain" description="Toprim" evidence="12">
    <location>
        <begin position="457"/>
        <end position="571"/>
    </location>
</feature>
<keyword evidence="9" id="KW-0799">Topoisomerase</keyword>
<comment type="caution">
    <text evidence="13">The sequence shown here is derived from an EMBL/GenBank/DDBJ whole genome shotgun (WGS) entry which is preliminary data.</text>
</comment>
<dbReference type="NCBIfam" id="NF011501">
    <property type="entry name" value="PRK14939.1"/>
    <property type="match status" value="1"/>
</dbReference>
<keyword evidence="10" id="KW-0238">DNA-binding</keyword>
<dbReference type="InterPro" id="IPR003594">
    <property type="entry name" value="HATPase_dom"/>
</dbReference>
<gene>
    <name evidence="13" type="primary">gyrB</name>
    <name evidence="13" type="ORF">MESMUL_06200</name>
</gene>